<keyword evidence="4 12" id="KW-0812">Transmembrane</keyword>
<dbReference type="PANTHER" id="PTHR47143:SF4">
    <property type="entry name" value="TRANSIENT RECEPTOR POTENTIAL CATION CHANNEL PROTEIN PAINLESS"/>
    <property type="match status" value="1"/>
</dbReference>
<dbReference type="Proteomes" id="UP001497623">
    <property type="component" value="Unassembled WGS sequence"/>
</dbReference>
<evidence type="ECO:0000313" key="15">
    <source>
        <dbReference type="Proteomes" id="UP001497623"/>
    </source>
</evidence>
<evidence type="ECO:0000256" key="6">
    <source>
        <dbReference type="ARBA" id="ARBA00022989"/>
    </source>
</evidence>
<feature type="repeat" description="ANK" evidence="11">
    <location>
        <begin position="298"/>
        <end position="330"/>
    </location>
</feature>
<organism evidence="14 15">
    <name type="scientific">Meganyctiphanes norvegica</name>
    <name type="common">Northern krill</name>
    <name type="synonym">Thysanopoda norvegica</name>
    <dbReference type="NCBI Taxonomy" id="48144"/>
    <lineage>
        <taxon>Eukaryota</taxon>
        <taxon>Metazoa</taxon>
        <taxon>Ecdysozoa</taxon>
        <taxon>Arthropoda</taxon>
        <taxon>Crustacea</taxon>
        <taxon>Multicrustacea</taxon>
        <taxon>Malacostraca</taxon>
        <taxon>Eumalacostraca</taxon>
        <taxon>Eucarida</taxon>
        <taxon>Euphausiacea</taxon>
        <taxon>Euphausiidae</taxon>
        <taxon>Meganyctiphanes</taxon>
    </lineage>
</organism>
<evidence type="ECO:0000256" key="2">
    <source>
        <dbReference type="ARBA" id="ARBA00022448"/>
    </source>
</evidence>
<keyword evidence="3" id="KW-0716">Sensory transduction</keyword>
<dbReference type="PROSITE" id="PS50088">
    <property type="entry name" value="ANK_REPEAT"/>
    <property type="match status" value="4"/>
</dbReference>
<evidence type="ECO:0000259" key="13">
    <source>
        <dbReference type="Pfam" id="PF00520"/>
    </source>
</evidence>
<feature type="transmembrane region" description="Helical" evidence="12">
    <location>
        <begin position="630"/>
        <end position="647"/>
    </location>
</feature>
<evidence type="ECO:0000256" key="3">
    <source>
        <dbReference type="ARBA" id="ARBA00022606"/>
    </source>
</evidence>
<keyword evidence="10" id="KW-0407">Ion channel</keyword>
<feature type="transmembrane region" description="Helical" evidence="12">
    <location>
        <begin position="595"/>
        <end position="618"/>
    </location>
</feature>
<evidence type="ECO:0000256" key="9">
    <source>
        <dbReference type="ARBA" id="ARBA00023136"/>
    </source>
</evidence>
<feature type="repeat" description="ANK" evidence="11">
    <location>
        <begin position="108"/>
        <end position="140"/>
    </location>
</feature>
<keyword evidence="8" id="KW-0406">Ion transport</keyword>
<evidence type="ECO:0000256" key="1">
    <source>
        <dbReference type="ARBA" id="ARBA00004141"/>
    </source>
</evidence>
<comment type="caution">
    <text evidence="14">The sequence shown here is derived from an EMBL/GenBank/DDBJ whole genome shotgun (WGS) entry which is preliminary data.</text>
</comment>
<feature type="non-terminal residue" evidence="14">
    <location>
        <position position="938"/>
    </location>
</feature>
<keyword evidence="5" id="KW-0677">Repeat</keyword>
<keyword evidence="7 11" id="KW-0040">ANK repeat</keyword>
<feature type="domain" description="Ion transport" evidence="13">
    <location>
        <begin position="539"/>
        <end position="785"/>
    </location>
</feature>
<dbReference type="EMBL" id="CAXKWB010019494">
    <property type="protein sequence ID" value="CAL4121981.1"/>
    <property type="molecule type" value="Genomic_DNA"/>
</dbReference>
<evidence type="ECO:0000256" key="8">
    <source>
        <dbReference type="ARBA" id="ARBA00023065"/>
    </source>
</evidence>
<dbReference type="AlphaFoldDB" id="A0AAV2RAL2"/>
<dbReference type="Pfam" id="PF00520">
    <property type="entry name" value="Ion_trans"/>
    <property type="match status" value="1"/>
</dbReference>
<feature type="repeat" description="ANK" evidence="11">
    <location>
        <begin position="416"/>
        <end position="448"/>
    </location>
</feature>
<feature type="transmembrane region" description="Helical" evidence="12">
    <location>
        <begin position="653"/>
        <end position="673"/>
    </location>
</feature>
<dbReference type="InterPro" id="IPR002110">
    <property type="entry name" value="Ankyrin_rpt"/>
</dbReference>
<reference evidence="14 15" key="1">
    <citation type="submission" date="2024-05" db="EMBL/GenBank/DDBJ databases">
        <authorList>
            <person name="Wallberg A."/>
        </authorList>
    </citation>
    <scope>NUCLEOTIDE SEQUENCE [LARGE SCALE GENOMIC DNA]</scope>
</reference>
<comment type="subcellular location">
    <subcellularLocation>
        <location evidence="1">Membrane</location>
        <topology evidence="1">Multi-pass membrane protein</topology>
    </subcellularLocation>
</comment>
<accession>A0AAV2RAL2</accession>
<dbReference type="Pfam" id="PF12796">
    <property type="entry name" value="Ank_2"/>
    <property type="match status" value="3"/>
</dbReference>
<dbReference type="InterPro" id="IPR036770">
    <property type="entry name" value="Ankyrin_rpt-contain_sf"/>
</dbReference>
<dbReference type="InterPro" id="IPR052076">
    <property type="entry name" value="TRP_cation_channel"/>
</dbReference>
<evidence type="ECO:0000256" key="4">
    <source>
        <dbReference type="ARBA" id="ARBA00022692"/>
    </source>
</evidence>
<dbReference type="SMART" id="SM00248">
    <property type="entry name" value="ANK"/>
    <property type="match status" value="8"/>
</dbReference>
<dbReference type="GO" id="GO:0005216">
    <property type="term" value="F:monoatomic ion channel activity"/>
    <property type="evidence" value="ECO:0007669"/>
    <property type="project" value="InterPro"/>
</dbReference>
<dbReference type="SUPFAM" id="SSF48403">
    <property type="entry name" value="Ankyrin repeat"/>
    <property type="match status" value="2"/>
</dbReference>
<keyword evidence="2" id="KW-0813">Transport</keyword>
<dbReference type="Gene3D" id="1.25.40.20">
    <property type="entry name" value="Ankyrin repeat-containing domain"/>
    <property type="match status" value="2"/>
</dbReference>
<dbReference type="PANTHER" id="PTHR47143">
    <property type="entry name" value="TRANSIENT RECEPTOR POTENTIAL CATION CHANNEL PROTEIN PAINLESS"/>
    <property type="match status" value="1"/>
</dbReference>
<name>A0AAV2RAL2_MEGNR</name>
<proteinExistence type="predicted"/>
<feature type="repeat" description="ANK" evidence="11">
    <location>
        <begin position="73"/>
        <end position="105"/>
    </location>
</feature>
<keyword evidence="9 12" id="KW-0472">Membrane</keyword>
<gene>
    <name evidence="14" type="ORF">MNOR_LOCUS22787</name>
</gene>
<evidence type="ECO:0000256" key="11">
    <source>
        <dbReference type="PROSITE-ProRule" id="PRU00023"/>
    </source>
</evidence>
<evidence type="ECO:0000313" key="14">
    <source>
        <dbReference type="EMBL" id="CAL4121981.1"/>
    </source>
</evidence>
<evidence type="ECO:0000256" key="10">
    <source>
        <dbReference type="ARBA" id="ARBA00023303"/>
    </source>
</evidence>
<feature type="transmembrane region" description="Helical" evidence="12">
    <location>
        <begin position="753"/>
        <end position="775"/>
    </location>
</feature>
<keyword evidence="15" id="KW-1185">Reference proteome</keyword>
<evidence type="ECO:0000256" key="5">
    <source>
        <dbReference type="ARBA" id="ARBA00022737"/>
    </source>
</evidence>
<sequence>MDSLNYIQADLLKSAQNKPSIFEAASRTKMSTKLLSAIQHGSDDEALAEQLSKLLSCSDQSYDLDYLYHQDPVNGTLLHLAVRKNLPTVARLLINKGADPNARDVSGDKCCPLHYAASMCHHRVVQVLLEGGANPNATRGKFGSSSLHILIEGNLHNTKEEDFRKCLKNLLDNENIDIEIQDKDKETPLVLACVKGCKFMVQHLILKGASIAYINNNVPEINQIQTIFNEILASIEADPDLSEIRRNNLQSIPQHFHGELKGAMNNSDLKRFKCVLSDMDKDPSKENKLKILDSDEDQGKTLLQYACDNGYLDFVDELLKQGADELKFDKTNKYSPILYATEKGYENIVKLLTSAMFRNKTLGIGLQQTDKSGETVLHKVVKQEYQSDEANYLECLKILLNHKSYLNIVIDAKDNSGNTALHYSAVLNDQNFGRLLLINGAHFGIKNNQDKLAIANIQASILRHGLNHCIELPDTNKKGSTSVHDFEIRLNYRQLIGHKNSETACIKFLSRSDAHCHLLCHPIINTFLSLKWQKIQKYYLFNFFIYLFYLVLLTTYILVYHHKYHEQDYNSSESNSTSESATKSAEDLNYPAGQIILQILIGFITLCFGIKEAVQLFISWRSYITSFKNILEMAIVILTFILLFLRLEPLDQQHISAWLILFSWTNFILILGCHPKLAIYITMFRKVSRNFIKFIILFSCMILAFSFSFYLVFQFDENFMTIPQTILRTIVMTTGELEFTDLPFQTFPNASQILFLLFVLFIILVLMNFITGLAVSDIHMIQQEAEIYSYRSQVDLISHLESVFMINTLSSPKYTSGMKSSTVRTFLKSLLMFPSCLKSEKIQIFPNQSISKRITLGQIWRACLGVLPIHQRKVFCTCKSSHAFSVEQAQIDAAMAVLMAEEDVTERLLQMEEHVAQRFDKIDKRLMNIEKAIGNIAE</sequence>
<dbReference type="GO" id="GO:0034703">
    <property type="term" value="C:cation channel complex"/>
    <property type="evidence" value="ECO:0007669"/>
    <property type="project" value="UniProtKB-ARBA"/>
</dbReference>
<feature type="transmembrane region" description="Helical" evidence="12">
    <location>
        <begin position="694"/>
        <end position="713"/>
    </location>
</feature>
<dbReference type="PROSITE" id="PS50297">
    <property type="entry name" value="ANK_REP_REGION"/>
    <property type="match status" value="4"/>
</dbReference>
<dbReference type="InterPro" id="IPR005821">
    <property type="entry name" value="Ion_trans_dom"/>
</dbReference>
<evidence type="ECO:0000256" key="12">
    <source>
        <dbReference type="SAM" id="Phobius"/>
    </source>
</evidence>
<protein>
    <recommendedName>
        <fullName evidence="13">Ion transport domain-containing protein</fullName>
    </recommendedName>
</protein>
<evidence type="ECO:0000256" key="7">
    <source>
        <dbReference type="ARBA" id="ARBA00023043"/>
    </source>
</evidence>
<keyword evidence="6 12" id="KW-1133">Transmembrane helix</keyword>
<feature type="transmembrane region" description="Helical" evidence="12">
    <location>
        <begin position="538"/>
        <end position="559"/>
    </location>
</feature>